<dbReference type="EMBL" id="JAIWYP010000010">
    <property type="protein sequence ID" value="KAH3751165.1"/>
    <property type="molecule type" value="Genomic_DNA"/>
</dbReference>
<reference evidence="1" key="2">
    <citation type="submission" date="2020-11" db="EMBL/GenBank/DDBJ databases">
        <authorList>
            <person name="McCartney M.A."/>
            <person name="Auch B."/>
            <person name="Kono T."/>
            <person name="Mallez S."/>
            <person name="Becker A."/>
            <person name="Gohl D.M."/>
            <person name="Silverstein K.A.T."/>
            <person name="Koren S."/>
            <person name="Bechman K.B."/>
            <person name="Herman A."/>
            <person name="Abrahante J.E."/>
            <person name="Garbe J."/>
        </authorList>
    </citation>
    <scope>NUCLEOTIDE SEQUENCE</scope>
    <source>
        <strain evidence="1">Duluth1</strain>
        <tissue evidence="1">Whole animal</tissue>
    </source>
</reference>
<proteinExistence type="predicted"/>
<protein>
    <submittedName>
        <fullName evidence="1">Uncharacterized protein</fullName>
    </submittedName>
</protein>
<gene>
    <name evidence="1" type="ORF">DPMN_185714</name>
</gene>
<dbReference type="Gene3D" id="3.90.215.10">
    <property type="entry name" value="Gamma Fibrinogen, chain A, domain 1"/>
    <property type="match status" value="1"/>
</dbReference>
<accession>A0A9D4I7J0</accession>
<reference evidence="1" key="1">
    <citation type="journal article" date="2019" name="bioRxiv">
        <title>The Genome of the Zebra Mussel, Dreissena polymorpha: A Resource for Invasive Species Research.</title>
        <authorList>
            <person name="McCartney M.A."/>
            <person name="Auch B."/>
            <person name="Kono T."/>
            <person name="Mallez S."/>
            <person name="Zhang Y."/>
            <person name="Obille A."/>
            <person name="Becker A."/>
            <person name="Abrahante J.E."/>
            <person name="Garbe J."/>
            <person name="Badalamenti J.P."/>
            <person name="Herman A."/>
            <person name="Mangelson H."/>
            <person name="Liachko I."/>
            <person name="Sullivan S."/>
            <person name="Sone E.D."/>
            <person name="Koren S."/>
            <person name="Silverstein K.A.T."/>
            <person name="Beckman K.B."/>
            <person name="Gohl D.M."/>
        </authorList>
    </citation>
    <scope>NUCLEOTIDE SEQUENCE</scope>
    <source>
        <strain evidence="1">Duluth1</strain>
        <tissue evidence="1">Whole animal</tissue>
    </source>
</reference>
<dbReference type="AlphaFoldDB" id="A0A9D4I7J0"/>
<evidence type="ECO:0000313" key="1">
    <source>
        <dbReference type="EMBL" id="KAH3751165.1"/>
    </source>
</evidence>
<comment type="caution">
    <text evidence="1">The sequence shown here is derived from an EMBL/GenBank/DDBJ whole genome shotgun (WGS) entry which is preliminary data.</text>
</comment>
<dbReference type="InterPro" id="IPR014716">
    <property type="entry name" value="Fibrinogen_a/b/g_C_1"/>
</dbReference>
<dbReference type="SUPFAM" id="SSF56496">
    <property type="entry name" value="Fibrinogen C-terminal domain-like"/>
    <property type="match status" value="1"/>
</dbReference>
<evidence type="ECO:0000313" key="2">
    <source>
        <dbReference type="Proteomes" id="UP000828390"/>
    </source>
</evidence>
<name>A0A9D4I7J0_DREPO</name>
<dbReference type="InterPro" id="IPR036056">
    <property type="entry name" value="Fibrinogen-like_C"/>
</dbReference>
<sequence length="67" mass="7899">MLKNITDSCDSIDTSGEYAMYSAVYPDGMIVFCDVDSQKKGWMVIQEEERWVCRFQPHLGRLQSWFR</sequence>
<keyword evidence="2" id="KW-1185">Reference proteome</keyword>
<organism evidence="1 2">
    <name type="scientific">Dreissena polymorpha</name>
    <name type="common">Zebra mussel</name>
    <name type="synonym">Mytilus polymorpha</name>
    <dbReference type="NCBI Taxonomy" id="45954"/>
    <lineage>
        <taxon>Eukaryota</taxon>
        <taxon>Metazoa</taxon>
        <taxon>Spiralia</taxon>
        <taxon>Lophotrochozoa</taxon>
        <taxon>Mollusca</taxon>
        <taxon>Bivalvia</taxon>
        <taxon>Autobranchia</taxon>
        <taxon>Heteroconchia</taxon>
        <taxon>Euheterodonta</taxon>
        <taxon>Imparidentia</taxon>
        <taxon>Neoheterodontei</taxon>
        <taxon>Myida</taxon>
        <taxon>Dreissenoidea</taxon>
        <taxon>Dreissenidae</taxon>
        <taxon>Dreissena</taxon>
    </lineage>
</organism>
<dbReference type="Proteomes" id="UP000828390">
    <property type="component" value="Unassembled WGS sequence"/>
</dbReference>